<reference evidence="11 12" key="1">
    <citation type="journal article" date="2016" name="Nat. Commun.">
        <title>Thousands of microbial genomes shed light on interconnected biogeochemical processes in an aquifer system.</title>
        <authorList>
            <person name="Anantharaman K."/>
            <person name="Brown C.T."/>
            <person name="Hug L.A."/>
            <person name="Sharon I."/>
            <person name="Castelle C.J."/>
            <person name="Probst A.J."/>
            <person name="Thomas B.C."/>
            <person name="Singh A."/>
            <person name="Wilkins M.J."/>
            <person name="Karaoz U."/>
            <person name="Brodie E.L."/>
            <person name="Williams K.H."/>
            <person name="Hubbard S.S."/>
            <person name="Banfield J.F."/>
        </authorList>
    </citation>
    <scope>NUCLEOTIDE SEQUENCE [LARGE SCALE GENOMIC DNA]</scope>
</reference>
<dbReference type="Proteomes" id="UP000177001">
    <property type="component" value="Unassembled WGS sequence"/>
</dbReference>
<protein>
    <recommendedName>
        <fullName evidence="2">Proline--tRNA ligase</fullName>
        <ecNumber evidence="1">6.1.1.15</ecNumber>
    </recommendedName>
    <alternativeName>
        <fullName evidence="8">Prolyl-tRNA synthetase</fullName>
    </alternativeName>
</protein>
<dbReference type="InterPro" id="IPR002314">
    <property type="entry name" value="aa-tRNA-synt_IIb"/>
</dbReference>
<dbReference type="SUPFAM" id="SSF55681">
    <property type="entry name" value="Class II aaRS and biotin synthetases"/>
    <property type="match status" value="1"/>
</dbReference>
<keyword evidence="5" id="KW-0067">ATP-binding</keyword>
<evidence type="ECO:0000256" key="4">
    <source>
        <dbReference type="ARBA" id="ARBA00022741"/>
    </source>
</evidence>
<evidence type="ECO:0000256" key="2">
    <source>
        <dbReference type="ARBA" id="ARBA00019110"/>
    </source>
</evidence>
<keyword evidence="7 11" id="KW-0030">Aminoacyl-tRNA synthetase</keyword>
<dbReference type="InterPro" id="IPR006195">
    <property type="entry name" value="aa-tRNA-synth_II"/>
</dbReference>
<dbReference type="PANTHER" id="PTHR42753:SF2">
    <property type="entry name" value="PROLINE--TRNA LIGASE"/>
    <property type="match status" value="1"/>
</dbReference>
<evidence type="ECO:0000256" key="1">
    <source>
        <dbReference type="ARBA" id="ARBA00012831"/>
    </source>
</evidence>
<evidence type="ECO:0000313" key="11">
    <source>
        <dbReference type="EMBL" id="OGI87601.1"/>
    </source>
</evidence>
<dbReference type="AlphaFoldDB" id="A0A1F6X0E1"/>
<dbReference type="InterPro" id="IPR045864">
    <property type="entry name" value="aa-tRNA-synth_II/BPL/LPL"/>
</dbReference>
<dbReference type="InterPro" id="IPR004154">
    <property type="entry name" value="Anticodon-bd"/>
</dbReference>
<evidence type="ECO:0000313" key="12">
    <source>
        <dbReference type="Proteomes" id="UP000177001"/>
    </source>
</evidence>
<dbReference type="EMBL" id="MFUR01000001">
    <property type="protein sequence ID" value="OGI87601.1"/>
    <property type="molecule type" value="Genomic_DNA"/>
</dbReference>
<dbReference type="SUPFAM" id="SSF52954">
    <property type="entry name" value="Class II aaRS ABD-related"/>
    <property type="match status" value="1"/>
</dbReference>
<feature type="domain" description="Aminoacyl-transfer RNA synthetases class-II family profile" evidence="10">
    <location>
        <begin position="38"/>
        <end position="324"/>
    </location>
</feature>
<comment type="caution">
    <text evidence="11">The sequence shown here is derived from an EMBL/GenBank/DDBJ whole genome shotgun (WGS) entry which is preliminary data.</text>
</comment>
<evidence type="ECO:0000256" key="3">
    <source>
        <dbReference type="ARBA" id="ARBA00022598"/>
    </source>
</evidence>
<proteinExistence type="predicted"/>
<dbReference type="GO" id="GO:0005524">
    <property type="term" value="F:ATP binding"/>
    <property type="evidence" value="ECO:0007669"/>
    <property type="project" value="UniProtKB-KW"/>
</dbReference>
<dbReference type="InterPro" id="IPR050062">
    <property type="entry name" value="Pro-tRNA_synthetase"/>
</dbReference>
<dbReference type="InterPro" id="IPR036621">
    <property type="entry name" value="Anticodon-bd_dom_sf"/>
</dbReference>
<dbReference type="InterPro" id="IPR002316">
    <property type="entry name" value="Pro-tRNA-ligase_IIa"/>
</dbReference>
<evidence type="ECO:0000256" key="6">
    <source>
        <dbReference type="ARBA" id="ARBA00022917"/>
    </source>
</evidence>
<sequence>MRQSKLFTKTRREIPADEVSKNAQLLIRGGFINKEMAGVYDYLPLGLLVLKKIENIIREEMNAIGGQEVLMSTLQRPELWERTDRWDDNKLPWFKTNLRVDADHDKGRSKELGLATTHEEPVSNMLEQFISSYKNLPFSLYQFQTKFRNEVRARSGIIRTREFIMKDLYSFSKDEKEHEKFYEQVKEAYKNIFKRTGIGHLTYLTFASGGAFSKFSHEFQTITSAGEDTIYVDENKGMAVNKEVYNDEVIKNLGLSKDTLVENKAVEVGNIFTLGTKFSDPHLVFTNEKGKNNLVFMGSYGIGPGRLMGTVVEVLSDDKGIIWPESIAPFQIHLLALGEDEVILKESNKIYETLVRNNVEVLFDDRLNISSGEKFSDADLMGIPLRAVVSARSLKEGGIEIKKRVEEKGKIISEDELLKLCLKNSIN</sequence>
<name>A0A1F6X0E1_9BACT</name>
<dbReference type="Gene3D" id="3.40.50.800">
    <property type="entry name" value="Anticodon-binding domain"/>
    <property type="match status" value="1"/>
</dbReference>
<dbReference type="EC" id="6.1.1.15" evidence="1"/>
<gene>
    <name evidence="11" type="ORF">A3A91_01685</name>
</gene>
<dbReference type="GO" id="GO:0006433">
    <property type="term" value="P:prolyl-tRNA aminoacylation"/>
    <property type="evidence" value="ECO:0007669"/>
    <property type="project" value="InterPro"/>
</dbReference>
<organism evidence="11 12">
    <name type="scientific">Candidatus Nomurabacteria bacterium RIFCSPLOWO2_01_FULL_36_16</name>
    <dbReference type="NCBI Taxonomy" id="1801767"/>
    <lineage>
        <taxon>Bacteria</taxon>
        <taxon>Candidatus Nomuraibacteriota</taxon>
    </lineage>
</organism>
<dbReference type="Pfam" id="PF03129">
    <property type="entry name" value="HGTP_anticodon"/>
    <property type="match status" value="1"/>
</dbReference>
<comment type="catalytic activity">
    <reaction evidence="9">
        <text>tRNA(Pro) + L-proline + ATP = L-prolyl-tRNA(Pro) + AMP + diphosphate</text>
        <dbReference type="Rhea" id="RHEA:14305"/>
        <dbReference type="Rhea" id="RHEA-COMP:9700"/>
        <dbReference type="Rhea" id="RHEA-COMP:9702"/>
        <dbReference type="ChEBI" id="CHEBI:30616"/>
        <dbReference type="ChEBI" id="CHEBI:33019"/>
        <dbReference type="ChEBI" id="CHEBI:60039"/>
        <dbReference type="ChEBI" id="CHEBI:78442"/>
        <dbReference type="ChEBI" id="CHEBI:78532"/>
        <dbReference type="ChEBI" id="CHEBI:456215"/>
        <dbReference type="EC" id="6.1.1.15"/>
    </reaction>
</comment>
<evidence type="ECO:0000256" key="7">
    <source>
        <dbReference type="ARBA" id="ARBA00023146"/>
    </source>
</evidence>
<accession>A0A1F6X0E1</accession>
<dbReference type="Gene3D" id="3.30.930.10">
    <property type="entry name" value="Bira Bifunctional Protein, Domain 2"/>
    <property type="match status" value="1"/>
</dbReference>
<dbReference type="PRINTS" id="PR01046">
    <property type="entry name" value="TRNASYNTHPRO"/>
</dbReference>
<dbReference type="PANTHER" id="PTHR42753">
    <property type="entry name" value="MITOCHONDRIAL RIBOSOME PROTEIN L39/PROLYL-TRNA LIGASE FAMILY MEMBER"/>
    <property type="match status" value="1"/>
</dbReference>
<dbReference type="PROSITE" id="PS50862">
    <property type="entry name" value="AA_TRNA_LIGASE_II"/>
    <property type="match status" value="1"/>
</dbReference>
<evidence type="ECO:0000256" key="5">
    <source>
        <dbReference type="ARBA" id="ARBA00022840"/>
    </source>
</evidence>
<evidence type="ECO:0000256" key="8">
    <source>
        <dbReference type="ARBA" id="ARBA00029731"/>
    </source>
</evidence>
<keyword evidence="6" id="KW-0648">Protein biosynthesis</keyword>
<dbReference type="GO" id="GO:0004827">
    <property type="term" value="F:proline-tRNA ligase activity"/>
    <property type="evidence" value="ECO:0007669"/>
    <property type="project" value="UniProtKB-EC"/>
</dbReference>
<keyword evidence="3" id="KW-0436">Ligase</keyword>
<evidence type="ECO:0000259" key="10">
    <source>
        <dbReference type="PROSITE" id="PS50862"/>
    </source>
</evidence>
<dbReference type="GO" id="GO:0005829">
    <property type="term" value="C:cytosol"/>
    <property type="evidence" value="ECO:0007669"/>
    <property type="project" value="TreeGrafter"/>
</dbReference>
<keyword evidence="4" id="KW-0547">Nucleotide-binding</keyword>
<evidence type="ECO:0000256" key="9">
    <source>
        <dbReference type="ARBA" id="ARBA00047671"/>
    </source>
</evidence>
<dbReference type="Pfam" id="PF00587">
    <property type="entry name" value="tRNA-synt_2b"/>
    <property type="match status" value="1"/>
</dbReference>